<protein>
    <recommendedName>
        <fullName evidence="10">Fucolectin tachylectin-4 pentraxin-1 domain-containing protein</fullName>
    </recommendedName>
</protein>
<keyword evidence="5" id="KW-0964">Secreted</keyword>
<dbReference type="Proteomes" id="UP001162483">
    <property type="component" value="Unassembled WGS sequence"/>
</dbReference>
<dbReference type="InterPro" id="IPR051941">
    <property type="entry name" value="BG_Antigen-Binding_Lectin"/>
</dbReference>
<evidence type="ECO:0000313" key="12">
    <source>
        <dbReference type="Proteomes" id="UP001162483"/>
    </source>
</evidence>
<dbReference type="Gene3D" id="2.60.120.260">
    <property type="entry name" value="Galactose-binding domain-like"/>
    <property type="match status" value="1"/>
</dbReference>
<evidence type="ECO:0000256" key="3">
    <source>
        <dbReference type="ARBA" id="ARBA00010147"/>
    </source>
</evidence>
<dbReference type="SUPFAM" id="SSF49785">
    <property type="entry name" value="Galactose-binding domain-like"/>
    <property type="match status" value="1"/>
</dbReference>
<dbReference type="SMART" id="SM00607">
    <property type="entry name" value="FTP"/>
    <property type="match status" value="1"/>
</dbReference>
<evidence type="ECO:0000256" key="7">
    <source>
        <dbReference type="ARBA" id="ARBA00022734"/>
    </source>
</evidence>
<comment type="subunit">
    <text evidence="4">Homotrimer.</text>
</comment>
<feature type="non-terminal residue" evidence="11">
    <location>
        <position position="1"/>
    </location>
</feature>
<dbReference type="EMBL" id="CATNWA010017820">
    <property type="protein sequence ID" value="CAI9603280.1"/>
    <property type="molecule type" value="Genomic_DNA"/>
</dbReference>
<comment type="function">
    <text evidence="1">Acts as a defensive agent. Recognizes blood group fucosylated oligosaccharides including A, B, H and Lewis B-type antigens. Does not recognize Lewis A antigen and has low affinity for monovalent haptens.</text>
</comment>
<accession>A0ABN9G1N1</accession>
<keyword evidence="7" id="KW-0430">Lectin</keyword>
<evidence type="ECO:0000256" key="6">
    <source>
        <dbReference type="ARBA" id="ARBA00022723"/>
    </source>
</evidence>
<comment type="caution">
    <text evidence="11">The sequence shown here is derived from an EMBL/GenBank/DDBJ whole genome shotgun (WGS) entry which is preliminary data.</text>
</comment>
<evidence type="ECO:0000256" key="4">
    <source>
        <dbReference type="ARBA" id="ARBA00011233"/>
    </source>
</evidence>
<gene>
    <name evidence="11" type="ORF">SPARVUS_LOCUS13286521</name>
</gene>
<comment type="subcellular location">
    <subcellularLocation>
        <location evidence="2">Secreted</location>
    </subcellularLocation>
</comment>
<evidence type="ECO:0000256" key="2">
    <source>
        <dbReference type="ARBA" id="ARBA00004613"/>
    </source>
</evidence>
<dbReference type="PANTHER" id="PTHR45713:SF8">
    <property type="entry name" value="SI:CH211-215K15.4"/>
    <property type="match status" value="1"/>
</dbReference>
<evidence type="ECO:0000256" key="9">
    <source>
        <dbReference type="ARBA" id="ARBA00023157"/>
    </source>
</evidence>
<dbReference type="InterPro" id="IPR006585">
    <property type="entry name" value="FTP1"/>
</dbReference>
<evidence type="ECO:0000313" key="11">
    <source>
        <dbReference type="EMBL" id="CAI9603280.1"/>
    </source>
</evidence>
<organism evidence="11 12">
    <name type="scientific">Staurois parvus</name>
    <dbReference type="NCBI Taxonomy" id="386267"/>
    <lineage>
        <taxon>Eukaryota</taxon>
        <taxon>Metazoa</taxon>
        <taxon>Chordata</taxon>
        <taxon>Craniata</taxon>
        <taxon>Vertebrata</taxon>
        <taxon>Euteleostomi</taxon>
        <taxon>Amphibia</taxon>
        <taxon>Batrachia</taxon>
        <taxon>Anura</taxon>
        <taxon>Neobatrachia</taxon>
        <taxon>Ranoidea</taxon>
        <taxon>Ranidae</taxon>
        <taxon>Staurois</taxon>
    </lineage>
</organism>
<keyword evidence="8" id="KW-0106">Calcium</keyword>
<keyword evidence="12" id="KW-1185">Reference proteome</keyword>
<evidence type="ECO:0000256" key="8">
    <source>
        <dbReference type="ARBA" id="ARBA00022837"/>
    </source>
</evidence>
<feature type="domain" description="Fucolectin tachylectin-4 pentraxin-1" evidence="10">
    <location>
        <begin position="2"/>
        <end position="149"/>
    </location>
</feature>
<dbReference type="InterPro" id="IPR008979">
    <property type="entry name" value="Galactose-bd-like_sf"/>
</dbReference>
<evidence type="ECO:0000256" key="5">
    <source>
        <dbReference type="ARBA" id="ARBA00022525"/>
    </source>
</evidence>
<name>A0ABN9G1N1_9NEOB</name>
<dbReference type="PANTHER" id="PTHR45713">
    <property type="entry name" value="FTP DOMAIN-CONTAINING PROTEIN"/>
    <property type="match status" value="1"/>
</dbReference>
<dbReference type="Pfam" id="PF22633">
    <property type="entry name" value="F5_F8_type_C_2"/>
    <property type="match status" value="1"/>
</dbReference>
<sequence length="151" mass="16592">TDRNVALQGRAAQYAIINSAQYGFYSAAINAIDGNKDPNFYHGFCSCTHNGLSPWWRVDLLKPYKIVYITITNRGDCCSERLNGAEILIGSSLSDNGNNNPRCGLVTSIPAGGTQHFYCHGMVGRYVIVVLRGKAEFLQLCDVAVWTTDSH</sequence>
<evidence type="ECO:0000256" key="1">
    <source>
        <dbReference type="ARBA" id="ARBA00002219"/>
    </source>
</evidence>
<comment type="similarity">
    <text evidence="3">Belongs to the fucolectin family.</text>
</comment>
<keyword evidence="9" id="KW-1015">Disulfide bond</keyword>
<evidence type="ECO:0000259" key="10">
    <source>
        <dbReference type="SMART" id="SM00607"/>
    </source>
</evidence>
<proteinExistence type="inferred from homology"/>
<keyword evidence="6" id="KW-0479">Metal-binding</keyword>
<reference evidence="11" key="1">
    <citation type="submission" date="2023-05" db="EMBL/GenBank/DDBJ databases">
        <authorList>
            <person name="Stuckert A."/>
        </authorList>
    </citation>
    <scope>NUCLEOTIDE SEQUENCE</scope>
</reference>